<proteinExistence type="predicted"/>
<evidence type="ECO:0008006" key="2">
    <source>
        <dbReference type="Google" id="ProtNLM"/>
    </source>
</evidence>
<organism evidence="1">
    <name type="scientific">viral metagenome</name>
    <dbReference type="NCBI Taxonomy" id="1070528"/>
    <lineage>
        <taxon>unclassified sequences</taxon>
        <taxon>metagenomes</taxon>
        <taxon>organismal metagenomes</taxon>
    </lineage>
</organism>
<dbReference type="InterPro" id="IPR036691">
    <property type="entry name" value="Endo/exonu/phosph_ase_sf"/>
</dbReference>
<name>A0A6C0C6Q9_9ZZZZ</name>
<dbReference type="AlphaFoldDB" id="A0A6C0C6Q9"/>
<protein>
    <recommendedName>
        <fullName evidence="2">Endonuclease/exonuclease/phosphatase domain-containing protein</fullName>
    </recommendedName>
</protein>
<reference evidence="1" key="1">
    <citation type="journal article" date="2020" name="Nature">
        <title>Giant virus diversity and host interactions through global metagenomics.</title>
        <authorList>
            <person name="Schulz F."/>
            <person name="Roux S."/>
            <person name="Paez-Espino D."/>
            <person name="Jungbluth S."/>
            <person name="Walsh D.A."/>
            <person name="Denef V.J."/>
            <person name="McMahon K.D."/>
            <person name="Konstantinidis K.T."/>
            <person name="Eloe-Fadrosh E.A."/>
            <person name="Kyrpides N.C."/>
            <person name="Woyke T."/>
        </authorList>
    </citation>
    <scope>NUCLEOTIDE SEQUENCE</scope>
    <source>
        <strain evidence="1">GVMAG-M-3300020187-37</strain>
    </source>
</reference>
<accession>A0A6C0C6Q9</accession>
<dbReference type="Gene3D" id="3.60.10.10">
    <property type="entry name" value="Endonuclease/exonuclease/phosphatase"/>
    <property type="match status" value="1"/>
</dbReference>
<dbReference type="EMBL" id="MN739344">
    <property type="protein sequence ID" value="QHS99454.1"/>
    <property type="molecule type" value="Genomic_DNA"/>
</dbReference>
<evidence type="ECO:0000313" key="1">
    <source>
        <dbReference type="EMBL" id="QHS99454.1"/>
    </source>
</evidence>
<dbReference type="SUPFAM" id="SSF56219">
    <property type="entry name" value="DNase I-like"/>
    <property type="match status" value="1"/>
</dbReference>
<sequence>MNILSYNVCWECMTNGVKGFGTAKELGNKCNIKKNCLQNVVDLIDNNSVFLNKEYDFIALQESSNGKQIFKKSNKLNSKIYKPLYFKSGFEDVMVIFNKEKYSLVQEINGDFEEGRPIQIISFIEKSSNKNVIFINLHYGFKTKQKNIMIKKLSYYIDLLNNIPSNPEVIIAGDFNYYWFKQFLNKNDIFYFKPFYYSKNKILKKIKVFSHQKYKTCCDGVNGKNKMKDNKYNGKSDFIFYNKQIPINKVLLDNYKLNKIASDHAPIYTILDEFIKTGSMNKTLKKNKIKKS</sequence>